<evidence type="ECO:0000256" key="3">
    <source>
        <dbReference type="ARBA" id="ARBA00023082"/>
    </source>
</evidence>
<organism evidence="6 7">
    <name type="scientific">Sphingomonas kyeonggiensis</name>
    <dbReference type="NCBI Taxonomy" id="1268553"/>
    <lineage>
        <taxon>Bacteria</taxon>
        <taxon>Pseudomonadati</taxon>
        <taxon>Pseudomonadota</taxon>
        <taxon>Alphaproteobacteria</taxon>
        <taxon>Sphingomonadales</taxon>
        <taxon>Sphingomonadaceae</taxon>
        <taxon>Sphingomonas</taxon>
    </lineage>
</organism>
<dbReference type="InterPro" id="IPR013249">
    <property type="entry name" value="RNA_pol_sigma70_r4_t2"/>
</dbReference>
<dbReference type="NCBIfam" id="TIGR02937">
    <property type="entry name" value="sigma70-ECF"/>
    <property type="match status" value="1"/>
</dbReference>
<evidence type="ECO:0000313" key="7">
    <source>
        <dbReference type="Proteomes" id="UP000557392"/>
    </source>
</evidence>
<name>A0A7W6JR08_9SPHN</name>
<proteinExistence type="inferred from homology"/>
<keyword evidence="2" id="KW-0805">Transcription regulation</keyword>
<dbReference type="EMBL" id="JACIEH010000001">
    <property type="protein sequence ID" value="MBB4097953.1"/>
    <property type="molecule type" value="Genomic_DNA"/>
</dbReference>
<dbReference type="SUPFAM" id="SSF88946">
    <property type="entry name" value="Sigma2 domain of RNA polymerase sigma factors"/>
    <property type="match status" value="1"/>
</dbReference>
<dbReference type="GO" id="GO:0006352">
    <property type="term" value="P:DNA-templated transcription initiation"/>
    <property type="evidence" value="ECO:0007669"/>
    <property type="project" value="InterPro"/>
</dbReference>
<keyword evidence="4" id="KW-0804">Transcription</keyword>
<protein>
    <submittedName>
        <fullName evidence="6">RNA polymerase sigma-70 factor (ECF subfamily)</fullName>
    </submittedName>
</protein>
<dbReference type="GO" id="GO:0003677">
    <property type="term" value="F:DNA binding"/>
    <property type="evidence" value="ECO:0007669"/>
    <property type="project" value="InterPro"/>
</dbReference>
<keyword evidence="3" id="KW-0731">Sigma factor</keyword>
<dbReference type="InterPro" id="IPR013325">
    <property type="entry name" value="RNA_pol_sigma_r2"/>
</dbReference>
<evidence type="ECO:0000256" key="4">
    <source>
        <dbReference type="ARBA" id="ARBA00023163"/>
    </source>
</evidence>
<dbReference type="InterPro" id="IPR014284">
    <property type="entry name" value="RNA_pol_sigma-70_dom"/>
</dbReference>
<dbReference type="InterPro" id="IPR036388">
    <property type="entry name" value="WH-like_DNA-bd_sf"/>
</dbReference>
<dbReference type="PANTHER" id="PTHR43133:SF63">
    <property type="entry name" value="RNA POLYMERASE SIGMA FACTOR FECI-RELATED"/>
    <property type="match status" value="1"/>
</dbReference>
<dbReference type="AlphaFoldDB" id="A0A7W6JR08"/>
<reference evidence="6 7" key="1">
    <citation type="submission" date="2020-08" db="EMBL/GenBank/DDBJ databases">
        <title>Genomic Encyclopedia of Type Strains, Phase IV (KMG-IV): sequencing the most valuable type-strain genomes for metagenomic binning, comparative biology and taxonomic classification.</title>
        <authorList>
            <person name="Goeker M."/>
        </authorList>
    </citation>
    <scope>NUCLEOTIDE SEQUENCE [LARGE SCALE GENOMIC DNA]</scope>
    <source>
        <strain evidence="6 7">DSM 101806</strain>
    </source>
</reference>
<comment type="similarity">
    <text evidence="1">Belongs to the sigma-70 factor family. ECF subfamily.</text>
</comment>
<dbReference type="Pfam" id="PF08281">
    <property type="entry name" value="Sigma70_r4_2"/>
    <property type="match status" value="1"/>
</dbReference>
<evidence type="ECO:0000259" key="5">
    <source>
        <dbReference type="Pfam" id="PF08281"/>
    </source>
</evidence>
<evidence type="ECO:0000256" key="2">
    <source>
        <dbReference type="ARBA" id="ARBA00023015"/>
    </source>
</evidence>
<evidence type="ECO:0000256" key="1">
    <source>
        <dbReference type="ARBA" id="ARBA00010641"/>
    </source>
</evidence>
<keyword evidence="7" id="KW-1185">Reference proteome</keyword>
<dbReference type="PANTHER" id="PTHR43133">
    <property type="entry name" value="RNA POLYMERASE ECF-TYPE SIGMA FACTO"/>
    <property type="match status" value="1"/>
</dbReference>
<dbReference type="Proteomes" id="UP000557392">
    <property type="component" value="Unassembled WGS sequence"/>
</dbReference>
<dbReference type="InterPro" id="IPR013324">
    <property type="entry name" value="RNA_pol_sigma_r3/r4-like"/>
</dbReference>
<dbReference type="Gene3D" id="1.10.10.10">
    <property type="entry name" value="Winged helix-like DNA-binding domain superfamily/Winged helix DNA-binding domain"/>
    <property type="match status" value="1"/>
</dbReference>
<dbReference type="InterPro" id="IPR039425">
    <property type="entry name" value="RNA_pol_sigma-70-like"/>
</dbReference>
<dbReference type="GO" id="GO:0016987">
    <property type="term" value="F:sigma factor activity"/>
    <property type="evidence" value="ECO:0007669"/>
    <property type="project" value="UniProtKB-KW"/>
</dbReference>
<feature type="domain" description="RNA polymerase sigma factor 70 region 4 type 2" evidence="5">
    <location>
        <begin position="113"/>
        <end position="163"/>
    </location>
</feature>
<dbReference type="SUPFAM" id="SSF88659">
    <property type="entry name" value="Sigma3 and sigma4 domains of RNA polymerase sigma factors"/>
    <property type="match status" value="1"/>
</dbReference>
<evidence type="ECO:0000313" key="6">
    <source>
        <dbReference type="EMBL" id="MBB4097953.1"/>
    </source>
</evidence>
<sequence>MGQDRAELVAWVAGNVVPHESAVRDKLRSVGVPEHEIDDIMQDAYLRISHLDSVAHIRNGRGYLFTVARSMMLLRVRRERIVRIDSLSDYDVLTLADDDPGPERHTAARIDLERVHQMIASLPSPCREIFEMRRVQGVPQREISARMGVSEHVVEKLSARGLRLILKAIAGGNREAASPAKQRIERKLRDVGFE</sequence>
<comment type="caution">
    <text evidence="6">The sequence shown here is derived from an EMBL/GenBank/DDBJ whole genome shotgun (WGS) entry which is preliminary data.</text>
</comment>
<accession>A0A7W6JR08</accession>
<gene>
    <name evidence="6" type="ORF">GGR46_001486</name>
</gene>
<dbReference type="Gene3D" id="1.10.1740.10">
    <property type="match status" value="1"/>
</dbReference>
<dbReference type="RefSeq" id="WP_183996019.1">
    <property type="nucleotide sequence ID" value="NZ_JACIEH010000001.1"/>
</dbReference>